<protein>
    <recommendedName>
        <fullName evidence="1">Rod shape-determining protein MreC beta-barrel core domain-containing protein</fullName>
    </recommendedName>
</protein>
<dbReference type="Pfam" id="PF04085">
    <property type="entry name" value="MreC"/>
    <property type="match status" value="1"/>
</dbReference>
<reference evidence="2 3" key="1">
    <citation type="journal article" date="2016" name="Nat. Commun.">
        <title>Thousands of microbial genomes shed light on interconnected biogeochemical processes in an aquifer system.</title>
        <authorList>
            <person name="Anantharaman K."/>
            <person name="Brown C.T."/>
            <person name="Hug L.A."/>
            <person name="Sharon I."/>
            <person name="Castelle C.J."/>
            <person name="Probst A.J."/>
            <person name="Thomas B.C."/>
            <person name="Singh A."/>
            <person name="Wilkins M.J."/>
            <person name="Karaoz U."/>
            <person name="Brodie E.L."/>
            <person name="Williams K.H."/>
            <person name="Hubbard S.S."/>
            <person name="Banfield J.F."/>
        </authorList>
    </citation>
    <scope>NUCLEOTIDE SEQUENCE [LARGE SCALE GENOMIC DNA]</scope>
</reference>
<name>A0A1F4Y3S3_9BACT</name>
<evidence type="ECO:0000259" key="1">
    <source>
        <dbReference type="Pfam" id="PF04085"/>
    </source>
</evidence>
<feature type="domain" description="Rod shape-determining protein MreC beta-barrel core" evidence="1">
    <location>
        <begin position="102"/>
        <end position="250"/>
    </location>
</feature>
<proteinExistence type="predicted"/>
<comment type="caution">
    <text evidence="2">The sequence shown here is derived from an EMBL/GenBank/DDBJ whole genome shotgun (WGS) entry which is preliminary data.</text>
</comment>
<dbReference type="Proteomes" id="UP000176568">
    <property type="component" value="Unassembled WGS sequence"/>
</dbReference>
<dbReference type="GO" id="GO:0005886">
    <property type="term" value="C:plasma membrane"/>
    <property type="evidence" value="ECO:0007669"/>
    <property type="project" value="TreeGrafter"/>
</dbReference>
<evidence type="ECO:0000313" key="2">
    <source>
        <dbReference type="EMBL" id="OGC88561.1"/>
    </source>
</evidence>
<dbReference type="AlphaFoldDB" id="A0A1F4Y3S3"/>
<dbReference type="PANTHER" id="PTHR34138:SF1">
    <property type="entry name" value="CELL SHAPE-DETERMINING PROTEIN MREC"/>
    <property type="match status" value="1"/>
</dbReference>
<dbReference type="InterPro" id="IPR007221">
    <property type="entry name" value="MreC"/>
</dbReference>
<organism evidence="2 3">
    <name type="scientific">Candidatus Adlerbacteria bacterium RIFOXYC1_FULL_48_26</name>
    <dbReference type="NCBI Taxonomy" id="1797247"/>
    <lineage>
        <taxon>Bacteria</taxon>
        <taxon>Candidatus Adleribacteriota</taxon>
    </lineage>
</organism>
<dbReference type="STRING" id="1797247.A2419_02745"/>
<accession>A0A1F4Y3S3</accession>
<dbReference type="Gene3D" id="2.40.10.340">
    <property type="entry name" value="Rod shape-determining protein MreC, domain 1"/>
    <property type="match status" value="1"/>
</dbReference>
<dbReference type="InterPro" id="IPR042177">
    <property type="entry name" value="Cell/Rod_1"/>
</dbReference>
<evidence type="ECO:0000313" key="3">
    <source>
        <dbReference type="Proteomes" id="UP000176568"/>
    </source>
</evidence>
<dbReference type="InterPro" id="IPR055342">
    <property type="entry name" value="MreC_beta-barrel_core"/>
</dbReference>
<dbReference type="GO" id="GO:0008360">
    <property type="term" value="P:regulation of cell shape"/>
    <property type="evidence" value="ECO:0007669"/>
    <property type="project" value="InterPro"/>
</dbReference>
<gene>
    <name evidence="2" type="ORF">A2419_02745</name>
</gene>
<sequence>MGQKPGGWFSFRFFVFLLVCLVLLGAGIFWHRAIESAAWALISPLQRARVGFDSSENQRLRAELASTTALIADRNALYQENIELKNRLNRNGATAVILAGVLMRPPAIPYDTLLVDAGEAEGVHAGDFVSAGGTTRIGTVGEVYGHTSRVILFSSAGQTYDALLHLASPANDSGVNTTQVVPVSMQGQGSGSFVGQVPAGTSVKVGDSIVFPGIASALAGSVSSVVFDPKQSFTTLYARLPVDLLSLRFIEIEKDSYAR</sequence>
<dbReference type="EMBL" id="MEXB01000007">
    <property type="protein sequence ID" value="OGC88561.1"/>
    <property type="molecule type" value="Genomic_DNA"/>
</dbReference>
<dbReference type="PANTHER" id="PTHR34138">
    <property type="entry name" value="CELL SHAPE-DETERMINING PROTEIN MREC"/>
    <property type="match status" value="1"/>
</dbReference>